<accession>A0AC58TEC4</accession>
<evidence type="ECO:0000313" key="2">
    <source>
        <dbReference type="RefSeq" id="XP_075095555.1"/>
    </source>
</evidence>
<reference evidence="2" key="2">
    <citation type="submission" date="2025-08" db="UniProtKB">
        <authorList>
            <consortium name="RefSeq"/>
        </authorList>
    </citation>
    <scope>IDENTIFICATION</scope>
    <source>
        <tissue evidence="2">Leaf</tissue>
    </source>
</reference>
<proteinExistence type="predicted"/>
<evidence type="ECO:0000313" key="1">
    <source>
        <dbReference type="Proteomes" id="UP000790787"/>
    </source>
</evidence>
<reference evidence="1" key="1">
    <citation type="journal article" date="2014" name="Nat. Commun.">
        <title>The tobacco genome sequence and its comparison with those of tomato and potato.</title>
        <authorList>
            <person name="Sierro N."/>
            <person name="Battey J.N."/>
            <person name="Ouadi S."/>
            <person name="Bakaher N."/>
            <person name="Bovet L."/>
            <person name="Willig A."/>
            <person name="Goepfert S."/>
            <person name="Peitsch M.C."/>
            <person name="Ivanov N.V."/>
        </authorList>
    </citation>
    <scope>NUCLEOTIDE SEQUENCE [LARGE SCALE GENOMIC DNA]</scope>
</reference>
<sequence length="318" mass="35351">MMLHLHHRGGKCLVVQMDDKANHQFWLSYFFVRTEDVVANSDDFPETWNHAPKVVPPPLVRDIFNWVGRILPHIMGICEWTGFLKKFGPTSSLAGEFIYFLFLLLTSWSLSRYSLLSAVTTSNLSFSVRGSLRSPRAPPPAFRNRKASSSLEFVPIMTAAMPSRSFDSIRSSAAARSTRSSAIPTATSVSVSSPSAGISRGVLPASPLHRLVDGEEELSSSGGNLVPCKIRLVGVGDGVARAVDSVKGNFVIREMATIVLEDDIESPPEFHHRLRPQRACPFPISRWKLKGRLRESLIFHGKMSHRPCDQLMVLDVWL</sequence>
<protein>
    <submittedName>
        <fullName evidence="2">Uncharacterized protein LOC142173806</fullName>
    </submittedName>
</protein>
<name>A0AC58TEC4_TOBAC</name>
<dbReference type="RefSeq" id="XP_075095555.1">
    <property type="nucleotide sequence ID" value="XM_075239454.1"/>
</dbReference>
<dbReference type="Proteomes" id="UP000790787">
    <property type="component" value="Chromosome 19"/>
</dbReference>
<gene>
    <name evidence="2" type="primary">LOC142173806</name>
</gene>
<organism evidence="1 2">
    <name type="scientific">Nicotiana tabacum</name>
    <name type="common">Common tobacco</name>
    <dbReference type="NCBI Taxonomy" id="4097"/>
    <lineage>
        <taxon>Eukaryota</taxon>
        <taxon>Viridiplantae</taxon>
        <taxon>Streptophyta</taxon>
        <taxon>Embryophyta</taxon>
        <taxon>Tracheophyta</taxon>
        <taxon>Spermatophyta</taxon>
        <taxon>Magnoliopsida</taxon>
        <taxon>eudicotyledons</taxon>
        <taxon>Gunneridae</taxon>
        <taxon>Pentapetalae</taxon>
        <taxon>asterids</taxon>
        <taxon>lamiids</taxon>
        <taxon>Solanales</taxon>
        <taxon>Solanaceae</taxon>
        <taxon>Nicotianoideae</taxon>
        <taxon>Nicotianeae</taxon>
        <taxon>Nicotiana</taxon>
    </lineage>
</organism>
<keyword evidence="1" id="KW-1185">Reference proteome</keyword>